<dbReference type="EMBL" id="SODO01000001">
    <property type="protein sequence ID" value="TDW62444.1"/>
    <property type="molecule type" value="Genomic_DNA"/>
</dbReference>
<dbReference type="PANTHER" id="PTHR42673:SF4">
    <property type="entry name" value="MALEYLACETOACETATE ISOMERASE"/>
    <property type="match status" value="1"/>
</dbReference>
<dbReference type="GO" id="GO:0016034">
    <property type="term" value="F:maleylacetoacetate isomerase activity"/>
    <property type="evidence" value="ECO:0007669"/>
    <property type="project" value="TreeGrafter"/>
</dbReference>
<keyword evidence="3" id="KW-0808">Transferase</keyword>
<reference evidence="4 6" key="2">
    <citation type="submission" date="2019-03" db="EMBL/GenBank/DDBJ databases">
        <title>Genomic Encyclopedia of Archaeal and Bacterial Type Strains, Phase II (KMG-II): from individual species to whole genera.</title>
        <authorList>
            <person name="Goeker M."/>
        </authorList>
    </citation>
    <scope>NUCLEOTIDE SEQUENCE [LARGE SCALE GENOMIC DNA]</scope>
    <source>
        <strain evidence="4 6">DSM 15594</strain>
    </source>
</reference>
<evidence type="ECO:0000256" key="1">
    <source>
        <dbReference type="SAM" id="MobiDB-lite"/>
    </source>
</evidence>
<sequence>MQLYIANKNYSSWSLRPWLLLSELGIPFEERLVPFGEGSSWGEFRRFSPTGLVPCLVDGELTVWDSLAITEYLAETCPAVWPAAREARAWARSAAAEMHSGFIALRSCCPMNCGLHIAVSTPDAALHKDLARLEELWLEGLTRFGGPFLAGERFSAVDAFYAPVVFRVTNYRLPLTPNAQAYTERMLALPGMQQWLAAALKEPWREPGHEQECRQAGTLLADHREGTTDEA</sequence>
<gene>
    <name evidence="3" type="ORF">B6S09_06180</name>
    <name evidence="4" type="ORF">LY04_00511</name>
</gene>
<comment type="caution">
    <text evidence="3">The sequence shown here is derived from an EMBL/GenBank/DDBJ whole genome shotgun (WGS) entry which is preliminary data.</text>
</comment>
<evidence type="ECO:0000259" key="2">
    <source>
        <dbReference type="PROSITE" id="PS50404"/>
    </source>
</evidence>
<organism evidence="3 5">
    <name type="scientific">Oceanimonas baumannii</name>
    <dbReference type="NCBI Taxonomy" id="129578"/>
    <lineage>
        <taxon>Bacteria</taxon>
        <taxon>Pseudomonadati</taxon>
        <taxon>Pseudomonadota</taxon>
        <taxon>Gammaproteobacteria</taxon>
        <taxon>Aeromonadales</taxon>
        <taxon>Aeromonadaceae</taxon>
        <taxon>Oceanimonas</taxon>
    </lineage>
</organism>
<protein>
    <submittedName>
        <fullName evidence="3">Glutathione S-transferase</fullName>
    </submittedName>
</protein>
<dbReference type="RefSeq" id="WP_094277630.1">
    <property type="nucleotide sequence ID" value="NZ_JBLWZI010000003.1"/>
</dbReference>
<dbReference type="OrthoDB" id="9799538at2"/>
<keyword evidence="6" id="KW-1185">Reference proteome</keyword>
<dbReference type="Pfam" id="PF13409">
    <property type="entry name" value="GST_N_2"/>
    <property type="match status" value="1"/>
</dbReference>
<dbReference type="Gene3D" id="3.40.30.10">
    <property type="entry name" value="Glutaredoxin"/>
    <property type="match status" value="1"/>
</dbReference>
<dbReference type="AlphaFoldDB" id="A0A235CL46"/>
<evidence type="ECO:0000313" key="4">
    <source>
        <dbReference type="EMBL" id="TDW62444.1"/>
    </source>
</evidence>
<dbReference type="GO" id="GO:0004364">
    <property type="term" value="F:glutathione transferase activity"/>
    <property type="evidence" value="ECO:0007669"/>
    <property type="project" value="TreeGrafter"/>
</dbReference>
<dbReference type="Gene3D" id="1.20.1050.10">
    <property type="match status" value="1"/>
</dbReference>
<dbReference type="GO" id="GO:0006559">
    <property type="term" value="P:L-phenylalanine catabolic process"/>
    <property type="evidence" value="ECO:0007669"/>
    <property type="project" value="TreeGrafter"/>
</dbReference>
<evidence type="ECO:0000313" key="5">
    <source>
        <dbReference type="Proteomes" id="UP000243640"/>
    </source>
</evidence>
<dbReference type="EMBL" id="NQJF01000004">
    <property type="protein sequence ID" value="OYD25262.1"/>
    <property type="molecule type" value="Genomic_DNA"/>
</dbReference>
<reference evidence="3 5" key="1">
    <citation type="submission" date="2017-08" db="EMBL/GenBank/DDBJ databases">
        <title>Draft Genome Sequence of the Marine Bacterium Oceanimonas baumannii ATCC 700832.</title>
        <authorList>
            <person name="Mcclelland W.D."/>
            <person name="Brennan M.A."/>
            <person name="Trachtenberg A.M."/>
            <person name="Maclea K.S."/>
        </authorList>
    </citation>
    <scope>NUCLEOTIDE SEQUENCE [LARGE SCALE GENOMIC DNA]</scope>
    <source>
        <strain evidence="3 5">ATCC 700832</strain>
    </source>
</reference>
<evidence type="ECO:0000313" key="6">
    <source>
        <dbReference type="Proteomes" id="UP000295058"/>
    </source>
</evidence>
<dbReference type="InterPro" id="IPR040079">
    <property type="entry name" value="Glutathione_S-Trfase"/>
</dbReference>
<dbReference type="InterPro" id="IPR036249">
    <property type="entry name" value="Thioredoxin-like_sf"/>
</dbReference>
<name>A0A235CL46_9GAMM</name>
<dbReference type="Proteomes" id="UP000243640">
    <property type="component" value="Unassembled WGS sequence"/>
</dbReference>
<dbReference type="GO" id="GO:0006749">
    <property type="term" value="P:glutathione metabolic process"/>
    <property type="evidence" value="ECO:0007669"/>
    <property type="project" value="TreeGrafter"/>
</dbReference>
<dbReference type="CDD" id="cd03043">
    <property type="entry name" value="GST_N_1"/>
    <property type="match status" value="1"/>
</dbReference>
<feature type="region of interest" description="Disordered" evidence="1">
    <location>
        <begin position="208"/>
        <end position="231"/>
    </location>
</feature>
<dbReference type="CDD" id="cd03194">
    <property type="entry name" value="GST_C_3"/>
    <property type="match status" value="1"/>
</dbReference>
<dbReference type="SUPFAM" id="SSF52833">
    <property type="entry name" value="Thioredoxin-like"/>
    <property type="match status" value="1"/>
</dbReference>
<dbReference type="SFLD" id="SFLDS00019">
    <property type="entry name" value="Glutathione_Transferase_(cytos"/>
    <property type="match status" value="1"/>
</dbReference>
<dbReference type="SFLD" id="SFLDG00358">
    <property type="entry name" value="Main_(cytGST)"/>
    <property type="match status" value="1"/>
</dbReference>
<dbReference type="SUPFAM" id="SSF47616">
    <property type="entry name" value="GST C-terminal domain-like"/>
    <property type="match status" value="1"/>
</dbReference>
<dbReference type="PROSITE" id="PS50404">
    <property type="entry name" value="GST_NTER"/>
    <property type="match status" value="1"/>
</dbReference>
<dbReference type="Pfam" id="PF13410">
    <property type="entry name" value="GST_C_2"/>
    <property type="match status" value="1"/>
</dbReference>
<dbReference type="PANTHER" id="PTHR42673">
    <property type="entry name" value="MALEYLACETOACETATE ISOMERASE"/>
    <property type="match status" value="1"/>
</dbReference>
<accession>A0A235CL46</accession>
<feature type="compositionally biased region" description="Basic and acidic residues" evidence="1">
    <location>
        <begin position="221"/>
        <end position="231"/>
    </location>
</feature>
<dbReference type="Proteomes" id="UP000295058">
    <property type="component" value="Unassembled WGS sequence"/>
</dbReference>
<evidence type="ECO:0000313" key="3">
    <source>
        <dbReference type="EMBL" id="OYD25262.1"/>
    </source>
</evidence>
<dbReference type="InterPro" id="IPR004045">
    <property type="entry name" value="Glutathione_S-Trfase_N"/>
</dbReference>
<feature type="domain" description="GST N-terminal" evidence="2">
    <location>
        <begin position="1"/>
        <end position="81"/>
    </location>
</feature>
<proteinExistence type="predicted"/>
<dbReference type="InterPro" id="IPR036282">
    <property type="entry name" value="Glutathione-S-Trfase_C_sf"/>
</dbReference>